<protein>
    <submittedName>
        <fullName evidence="4">Outer membrane beta-barrel protein</fullName>
    </submittedName>
</protein>
<evidence type="ECO:0000256" key="2">
    <source>
        <dbReference type="SAM" id="SignalP"/>
    </source>
</evidence>
<keyword evidence="1 2" id="KW-0732">Signal</keyword>
<dbReference type="EMBL" id="CP072801">
    <property type="protein sequence ID" value="QTR46824.1"/>
    <property type="molecule type" value="Genomic_DNA"/>
</dbReference>
<reference evidence="4 5" key="1">
    <citation type="submission" date="2021-04" db="EMBL/GenBank/DDBJ databases">
        <title>Genomics, taxonomy and metabolism of representatives of sulfur bacteria of the genus Thiothrix: Thiothrix fructosivorans QT, Thiothrix unzii A1T and three new species, Thiothrix subterranea sp. nov., Thiothrix litoralis sp. nov. and 'Candidatus Thiothrix anitrata' sp. nov.</title>
        <authorList>
            <person name="Ravin N.V."/>
            <person name="Smolyakov D."/>
            <person name="Rudenko T.S."/>
            <person name="Mardanov A.V."/>
            <person name="Beletsky A.V."/>
            <person name="Markov N.D."/>
            <person name="Fomenkov A.I."/>
            <person name="Roberts R.J."/>
            <person name="Karnachuk O.V."/>
            <person name="Novikov A."/>
            <person name="Grabovich M.Y."/>
        </authorList>
    </citation>
    <scope>NUCLEOTIDE SEQUENCE [LARGE SCALE GENOMIC DNA]</scope>
    <source>
        <strain evidence="4 5">AS</strain>
    </source>
</reference>
<evidence type="ECO:0000313" key="4">
    <source>
        <dbReference type="EMBL" id="QTR46824.1"/>
    </source>
</evidence>
<sequence length="210" mass="21761">MTISKATCLAGYTLLVLTCSVFAEASANSAFAKSAPMAPIGGSQTAKAPNYLGASIGKTTTDGFCQDLTACASTDKSWKAFAGVRMNDNIVLESSYVNFGKQSGMDTSGTVSQKASAYTAAAVAGIPVSDAIEAFGKAGMAHWTVEHTNSSTVVENTGNNIMVGLGANYDLGDNMGIRAEWERYKDVGTTTTQQAGDIDLLSLGFTFSSL</sequence>
<feature type="chain" id="PRO_5046051996" evidence="2">
    <location>
        <begin position="24"/>
        <end position="210"/>
    </location>
</feature>
<gene>
    <name evidence="4" type="ORF">J9253_02415</name>
</gene>
<proteinExistence type="predicted"/>
<dbReference type="Pfam" id="PF13505">
    <property type="entry name" value="OMP_b-brl"/>
    <property type="match status" value="1"/>
</dbReference>
<accession>A0ABX7WSG7</accession>
<evidence type="ECO:0000313" key="5">
    <source>
        <dbReference type="Proteomes" id="UP000672039"/>
    </source>
</evidence>
<dbReference type="InterPro" id="IPR027385">
    <property type="entry name" value="Beta-barrel_OMP"/>
</dbReference>
<evidence type="ECO:0000256" key="1">
    <source>
        <dbReference type="ARBA" id="ARBA00022729"/>
    </source>
</evidence>
<evidence type="ECO:0000259" key="3">
    <source>
        <dbReference type="Pfam" id="PF13505"/>
    </source>
</evidence>
<organism evidence="4 5">
    <name type="scientific">Thiothrix litoralis</name>
    <dbReference type="NCBI Taxonomy" id="2891210"/>
    <lineage>
        <taxon>Bacteria</taxon>
        <taxon>Pseudomonadati</taxon>
        <taxon>Pseudomonadota</taxon>
        <taxon>Gammaproteobacteria</taxon>
        <taxon>Thiotrichales</taxon>
        <taxon>Thiotrichaceae</taxon>
        <taxon>Thiothrix</taxon>
    </lineage>
</organism>
<feature type="domain" description="Outer membrane protein beta-barrel" evidence="3">
    <location>
        <begin position="34"/>
        <end position="194"/>
    </location>
</feature>
<keyword evidence="5" id="KW-1185">Reference proteome</keyword>
<dbReference type="Proteomes" id="UP000672039">
    <property type="component" value="Chromosome"/>
</dbReference>
<feature type="signal peptide" evidence="2">
    <location>
        <begin position="1"/>
        <end position="23"/>
    </location>
</feature>
<dbReference type="Gene3D" id="2.40.160.20">
    <property type="match status" value="1"/>
</dbReference>
<dbReference type="InterPro" id="IPR011250">
    <property type="entry name" value="OMP/PagP_B-barrel"/>
</dbReference>
<dbReference type="RefSeq" id="WP_210223144.1">
    <property type="nucleotide sequence ID" value="NZ_CP072801.1"/>
</dbReference>
<name>A0ABX7WSG7_9GAMM</name>
<dbReference type="SUPFAM" id="SSF56925">
    <property type="entry name" value="OMPA-like"/>
    <property type="match status" value="1"/>
</dbReference>